<accession>A0A6A1QCP0</accession>
<proteinExistence type="predicted"/>
<dbReference type="GO" id="GO:0015078">
    <property type="term" value="F:proton transmembrane transporter activity"/>
    <property type="evidence" value="ECO:0007669"/>
    <property type="project" value="InterPro"/>
</dbReference>
<gene>
    <name evidence="1" type="ORF">E2I00_004687</name>
</gene>
<keyword evidence="2" id="KW-1185">Reference proteome</keyword>
<dbReference type="InterPro" id="IPR036204">
    <property type="entry name" value="ATP_synth_f6_sf_mt"/>
</dbReference>
<protein>
    <submittedName>
        <fullName evidence="1">Uncharacterized protein</fullName>
    </submittedName>
</protein>
<organism evidence="1 2">
    <name type="scientific">Balaenoptera physalus</name>
    <name type="common">Fin whale</name>
    <name type="synonym">Balaena physalus</name>
    <dbReference type="NCBI Taxonomy" id="9770"/>
    <lineage>
        <taxon>Eukaryota</taxon>
        <taxon>Metazoa</taxon>
        <taxon>Chordata</taxon>
        <taxon>Craniata</taxon>
        <taxon>Vertebrata</taxon>
        <taxon>Euteleostomi</taxon>
        <taxon>Mammalia</taxon>
        <taxon>Eutheria</taxon>
        <taxon>Laurasiatheria</taxon>
        <taxon>Artiodactyla</taxon>
        <taxon>Whippomorpha</taxon>
        <taxon>Cetacea</taxon>
        <taxon>Mysticeti</taxon>
        <taxon>Balaenopteridae</taxon>
        <taxon>Balaenoptera</taxon>
    </lineage>
</organism>
<comment type="caution">
    <text evidence="1">The sequence shown here is derived from an EMBL/GenBank/DDBJ whole genome shotgun (WGS) entry which is preliminary data.</text>
</comment>
<reference evidence="1 2" key="1">
    <citation type="journal article" date="2019" name="PLoS ONE">
        <title>Genomic analyses reveal an absence of contemporary introgressive admixture between fin whales and blue whales, despite known hybrids.</title>
        <authorList>
            <person name="Westbury M.V."/>
            <person name="Petersen B."/>
            <person name="Lorenzen E.D."/>
        </authorList>
    </citation>
    <scope>NUCLEOTIDE SEQUENCE [LARGE SCALE GENOMIC DNA]</scope>
    <source>
        <strain evidence="1">FinWhale-01</strain>
    </source>
</reference>
<dbReference type="GO" id="GO:0045259">
    <property type="term" value="C:proton-transporting ATP synthase complex"/>
    <property type="evidence" value="ECO:0007669"/>
    <property type="project" value="InterPro"/>
</dbReference>
<dbReference type="GO" id="GO:0015986">
    <property type="term" value="P:proton motive force-driven ATP synthesis"/>
    <property type="evidence" value="ECO:0007669"/>
    <property type="project" value="InterPro"/>
</dbReference>
<evidence type="ECO:0000313" key="1">
    <source>
        <dbReference type="EMBL" id="KAB0406412.1"/>
    </source>
</evidence>
<dbReference type="Gene3D" id="6.10.280.200">
    <property type="match status" value="1"/>
</dbReference>
<evidence type="ECO:0000313" key="2">
    <source>
        <dbReference type="Proteomes" id="UP000437017"/>
    </source>
</evidence>
<sequence length="24" mass="2780">MELDPVPKLFVDRIRDYKSTQAAS</sequence>
<name>A0A6A1QCP0_BALPH</name>
<dbReference type="Proteomes" id="UP000437017">
    <property type="component" value="Unassembled WGS sequence"/>
</dbReference>
<dbReference type="SUPFAM" id="SSF111357">
    <property type="entry name" value="Mitochondrial ATP synthase coupling factor 6"/>
    <property type="match status" value="1"/>
</dbReference>
<dbReference type="EMBL" id="SGJD01000193">
    <property type="protein sequence ID" value="KAB0406412.1"/>
    <property type="molecule type" value="Genomic_DNA"/>
</dbReference>
<dbReference type="AlphaFoldDB" id="A0A6A1QCP0"/>